<keyword evidence="2" id="KW-1185">Reference proteome</keyword>
<evidence type="ECO:0000313" key="1">
    <source>
        <dbReference type="EMBL" id="MQA41410.1"/>
    </source>
</evidence>
<dbReference type="Proteomes" id="UP000440498">
    <property type="component" value="Unassembled WGS sequence"/>
</dbReference>
<organism evidence="1 2">
    <name type="scientific">Rugamonas aquatica</name>
    <dbReference type="NCBI Taxonomy" id="2743357"/>
    <lineage>
        <taxon>Bacteria</taxon>
        <taxon>Pseudomonadati</taxon>
        <taxon>Pseudomonadota</taxon>
        <taxon>Betaproteobacteria</taxon>
        <taxon>Burkholderiales</taxon>
        <taxon>Oxalobacteraceae</taxon>
        <taxon>Telluria group</taxon>
        <taxon>Rugamonas</taxon>
    </lineage>
</organism>
<name>A0A6A7N8I7_9BURK</name>
<proteinExistence type="predicted"/>
<dbReference type="EMBL" id="WHUG01000013">
    <property type="protein sequence ID" value="MQA41410.1"/>
    <property type="molecule type" value="Genomic_DNA"/>
</dbReference>
<dbReference type="AlphaFoldDB" id="A0A6A7N8I7"/>
<protein>
    <submittedName>
        <fullName evidence="1">Uncharacterized protein</fullName>
    </submittedName>
</protein>
<dbReference type="RefSeq" id="WP_152840655.1">
    <property type="nucleotide sequence ID" value="NZ_WHUG01000013.1"/>
</dbReference>
<gene>
    <name evidence="1" type="ORF">GEV02_25015</name>
</gene>
<accession>A0A6A7N8I7</accession>
<comment type="caution">
    <text evidence="1">The sequence shown here is derived from an EMBL/GenBank/DDBJ whole genome shotgun (WGS) entry which is preliminary data.</text>
</comment>
<sequence length="254" mass="27438">MKTIIDNAEKQDAASAAEEMQRALALALCTDAFAKAPRMSQLLSFLVAAKLSGSQDQFSEYAIGLAVFRRDPQVYHPALDPVVRVQMGRLRERLAASYRALGAAARRQITIPPGSYVPVLTAAVEAPPSWRCQQLQLAALRNLSGSQGNDTFVCGLNEELGAVLFHMFGDAVQLHGSAPTRPGGNNLAQPDYCLEGSIRMDPEHVRASVRLLDAAAGRIAWLGQFDCRGELGIPLQEALAGVISRGLQRYLVRA</sequence>
<reference evidence="1 2" key="1">
    <citation type="submission" date="2019-10" db="EMBL/GenBank/DDBJ databases">
        <title>Two novel species isolated from a subtropical stream in China.</title>
        <authorList>
            <person name="Lu H."/>
        </authorList>
    </citation>
    <scope>NUCLEOTIDE SEQUENCE [LARGE SCALE GENOMIC DNA]</scope>
    <source>
        <strain evidence="1 2">FT29W</strain>
    </source>
</reference>
<evidence type="ECO:0000313" key="2">
    <source>
        <dbReference type="Proteomes" id="UP000440498"/>
    </source>
</evidence>